<evidence type="ECO:0000313" key="2">
    <source>
        <dbReference type="Proteomes" id="UP000504636"/>
    </source>
</evidence>
<gene>
    <name evidence="1 3" type="ORF">BDZ99DRAFT_266578</name>
</gene>
<dbReference type="RefSeq" id="XP_033579411.1">
    <property type="nucleotide sequence ID" value="XM_033713856.1"/>
</dbReference>
<accession>A0A6A6YX15</accession>
<organism evidence="1">
    <name type="scientific">Mytilinidion resinicola</name>
    <dbReference type="NCBI Taxonomy" id="574789"/>
    <lineage>
        <taxon>Eukaryota</taxon>
        <taxon>Fungi</taxon>
        <taxon>Dikarya</taxon>
        <taxon>Ascomycota</taxon>
        <taxon>Pezizomycotina</taxon>
        <taxon>Dothideomycetes</taxon>
        <taxon>Pleosporomycetidae</taxon>
        <taxon>Mytilinidiales</taxon>
        <taxon>Mytilinidiaceae</taxon>
        <taxon>Mytilinidion</taxon>
    </lineage>
</organism>
<dbReference type="AlphaFoldDB" id="A0A6A6YX15"/>
<reference evidence="3" key="3">
    <citation type="submission" date="2025-04" db="UniProtKB">
        <authorList>
            <consortium name="RefSeq"/>
        </authorList>
    </citation>
    <scope>IDENTIFICATION</scope>
    <source>
        <strain evidence="3">CBS 304.34</strain>
    </source>
</reference>
<dbReference type="GeneID" id="54454749"/>
<proteinExistence type="predicted"/>
<name>A0A6A6YX15_9PEZI</name>
<dbReference type="EMBL" id="MU003697">
    <property type="protein sequence ID" value="KAF2812447.1"/>
    <property type="molecule type" value="Genomic_DNA"/>
</dbReference>
<dbReference type="Proteomes" id="UP000504636">
    <property type="component" value="Unplaced"/>
</dbReference>
<protein>
    <submittedName>
        <fullName evidence="1 3">Uncharacterized protein</fullName>
    </submittedName>
</protein>
<sequence length="150" mass="16662">MENLGVFGAGVKSNNLPVSWLSSLDKIARKPVSMGGSGALVKPPDCRLHTGSRKNCKTRRYELPMAVGGSGGELLWVGEHQEHFSWVFWAARIARKTGPWELGLRRVVVDEDRYIFCAVRHRFLSRVGSISAAIEDICHEPRLLGFVSES</sequence>
<evidence type="ECO:0000313" key="3">
    <source>
        <dbReference type="RefSeq" id="XP_033579411.1"/>
    </source>
</evidence>
<reference evidence="3" key="2">
    <citation type="submission" date="2020-04" db="EMBL/GenBank/DDBJ databases">
        <authorList>
            <consortium name="NCBI Genome Project"/>
        </authorList>
    </citation>
    <scope>NUCLEOTIDE SEQUENCE</scope>
    <source>
        <strain evidence="3">CBS 304.34</strain>
    </source>
</reference>
<evidence type="ECO:0000313" key="1">
    <source>
        <dbReference type="EMBL" id="KAF2812447.1"/>
    </source>
</evidence>
<keyword evidence="2" id="KW-1185">Reference proteome</keyword>
<reference evidence="1 3" key="1">
    <citation type="journal article" date="2020" name="Stud. Mycol.">
        <title>101 Dothideomycetes genomes: a test case for predicting lifestyles and emergence of pathogens.</title>
        <authorList>
            <person name="Haridas S."/>
            <person name="Albert R."/>
            <person name="Binder M."/>
            <person name="Bloem J."/>
            <person name="Labutti K."/>
            <person name="Salamov A."/>
            <person name="Andreopoulos B."/>
            <person name="Baker S."/>
            <person name="Barry K."/>
            <person name="Bills G."/>
            <person name="Bluhm B."/>
            <person name="Cannon C."/>
            <person name="Castanera R."/>
            <person name="Culley D."/>
            <person name="Daum C."/>
            <person name="Ezra D."/>
            <person name="Gonzalez J."/>
            <person name="Henrissat B."/>
            <person name="Kuo A."/>
            <person name="Liang C."/>
            <person name="Lipzen A."/>
            <person name="Lutzoni F."/>
            <person name="Magnuson J."/>
            <person name="Mondo S."/>
            <person name="Nolan M."/>
            <person name="Ohm R."/>
            <person name="Pangilinan J."/>
            <person name="Park H.-J."/>
            <person name="Ramirez L."/>
            <person name="Alfaro M."/>
            <person name="Sun H."/>
            <person name="Tritt A."/>
            <person name="Yoshinaga Y."/>
            <person name="Zwiers L.-H."/>
            <person name="Turgeon B."/>
            <person name="Goodwin S."/>
            <person name="Spatafora J."/>
            <person name="Crous P."/>
            <person name="Grigoriev I."/>
        </authorList>
    </citation>
    <scope>NUCLEOTIDE SEQUENCE</scope>
    <source>
        <strain evidence="1 3">CBS 304.34</strain>
    </source>
</reference>